<sequence>MKYLTLFLLFLLISCSDKNSELSNHFSCDNTTVETELKTIKDIRNLFSVELPKHWKTNLYYDNAQTSIFAADTTKSLTKSVLLDVTFIHNSVSFNEIFINKTTASSEEKGLKDEVLKEIHFLDKPSFLQHSKGKKNNYSYEVVNVFSKINSDNFLLTKIEVYGDSAVSKRLCNAINLVNKIQLK</sequence>
<reference evidence="1 2" key="1">
    <citation type="submission" date="2016-11" db="EMBL/GenBank/DDBJ databases">
        <title>Tenacibaculum sp. LPB0136, isolated from marine environment.</title>
        <authorList>
            <person name="Kim E."/>
            <person name="Yi H."/>
        </authorList>
    </citation>
    <scope>NUCLEOTIDE SEQUENCE [LARGE SCALE GENOMIC DNA]</scope>
    <source>
        <strain evidence="1 2">LPB0136</strain>
    </source>
</reference>
<dbReference type="OrthoDB" id="1201582at2"/>
<organism evidence="1 2">
    <name type="scientific">Tenacibaculum todarodis</name>
    <dbReference type="NCBI Taxonomy" id="1850252"/>
    <lineage>
        <taxon>Bacteria</taxon>
        <taxon>Pseudomonadati</taxon>
        <taxon>Bacteroidota</taxon>
        <taxon>Flavobacteriia</taxon>
        <taxon>Flavobacteriales</taxon>
        <taxon>Flavobacteriaceae</taxon>
        <taxon>Tenacibaculum</taxon>
    </lineage>
</organism>
<proteinExistence type="predicted"/>
<evidence type="ECO:0008006" key="3">
    <source>
        <dbReference type="Google" id="ProtNLM"/>
    </source>
</evidence>
<dbReference type="PROSITE" id="PS51257">
    <property type="entry name" value="PROKAR_LIPOPROTEIN"/>
    <property type="match status" value="1"/>
</dbReference>
<dbReference type="Proteomes" id="UP000181898">
    <property type="component" value="Chromosome"/>
</dbReference>
<gene>
    <name evidence="1" type="ORF">LPB136_03915</name>
</gene>
<keyword evidence="2" id="KW-1185">Reference proteome</keyword>
<accession>A0A1L3JHL6</accession>
<dbReference type="EMBL" id="CP018155">
    <property type="protein sequence ID" value="APG64563.1"/>
    <property type="molecule type" value="Genomic_DNA"/>
</dbReference>
<name>A0A1L3JHL6_9FLAO</name>
<dbReference type="AlphaFoldDB" id="A0A1L3JHL6"/>
<dbReference type="STRING" id="1850252.LPB136_03915"/>
<protein>
    <recommendedName>
        <fullName evidence="3">PsbP C-terminal domain-containing protein</fullName>
    </recommendedName>
</protein>
<dbReference type="RefSeq" id="WP_072554889.1">
    <property type="nucleotide sequence ID" value="NZ_CP018155.1"/>
</dbReference>
<evidence type="ECO:0000313" key="2">
    <source>
        <dbReference type="Proteomes" id="UP000181898"/>
    </source>
</evidence>
<dbReference type="KEGG" id="ten:LPB136_03915"/>
<evidence type="ECO:0000313" key="1">
    <source>
        <dbReference type="EMBL" id="APG64563.1"/>
    </source>
</evidence>